<evidence type="ECO:0000256" key="2">
    <source>
        <dbReference type="PROSITE-ProRule" id="PRU00285"/>
    </source>
</evidence>
<dbReference type="CDD" id="cd06470">
    <property type="entry name" value="ACD_IbpA-B_like"/>
    <property type="match status" value="1"/>
</dbReference>
<feature type="domain" description="SHSP" evidence="4">
    <location>
        <begin position="33"/>
        <end position="143"/>
    </location>
</feature>
<gene>
    <name evidence="5" type="ORF">GGD45_005363</name>
</gene>
<evidence type="ECO:0000256" key="3">
    <source>
        <dbReference type="RuleBase" id="RU003616"/>
    </source>
</evidence>
<evidence type="ECO:0000313" key="6">
    <source>
        <dbReference type="Proteomes" id="UP000526625"/>
    </source>
</evidence>
<dbReference type="InterPro" id="IPR002068">
    <property type="entry name" value="A-crystallin/Hsp20_dom"/>
</dbReference>
<keyword evidence="6" id="KW-1185">Reference proteome</keyword>
<evidence type="ECO:0000256" key="1">
    <source>
        <dbReference type="ARBA" id="ARBA00023016"/>
    </source>
</evidence>
<protein>
    <submittedName>
        <fullName evidence="5">Molecular chaperone IbpA</fullName>
    </submittedName>
</protein>
<dbReference type="Gene3D" id="2.60.40.790">
    <property type="match status" value="1"/>
</dbReference>
<proteinExistence type="inferred from homology"/>
<comment type="caution">
    <text evidence="5">The sequence shown here is derived from an EMBL/GenBank/DDBJ whole genome shotgun (WGS) entry which is preliminary data.</text>
</comment>
<sequence>MEDVAMRTNLDLTPFYRSSIGFDRIFDLLENASVNADKWPPFNILKLGEDTYRIAIAVAGFAESELTITHEAKMLVVNGAKSEDDEALYLHQGLPVRSFVRRFELADHVIVEGAKLENGLLLINLKKETPVEMKSRRIAIQAETAKAASKQIEGAKA</sequence>
<evidence type="ECO:0000313" key="5">
    <source>
        <dbReference type="EMBL" id="MBB6494912.1"/>
    </source>
</evidence>
<keyword evidence="1" id="KW-0346">Stress response</keyword>
<dbReference type="Pfam" id="PF00011">
    <property type="entry name" value="HSP20"/>
    <property type="match status" value="1"/>
</dbReference>
<dbReference type="InterPro" id="IPR037913">
    <property type="entry name" value="ACD_IbpA/B"/>
</dbReference>
<name>A0ABR6R6V7_RHITR</name>
<organism evidence="5 6">
    <name type="scientific">Rhizobium tropici</name>
    <dbReference type="NCBI Taxonomy" id="398"/>
    <lineage>
        <taxon>Bacteria</taxon>
        <taxon>Pseudomonadati</taxon>
        <taxon>Pseudomonadota</taxon>
        <taxon>Alphaproteobacteria</taxon>
        <taxon>Hyphomicrobiales</taxon>
        <taxon>Rhizobiaceae</taxon>
        <taxon>Rhizobium/Agrobacterium group</taxon>
        <taxon>Rhizobium</taxon>
    </lineage>
</organism>
<dbReference type="SUPFAM" id="SSF49764">
    <property type="entry name" value="HSP20-like chaperones"/>
    <property type="match status" value="1"/>
</dbReference>
<dbReference type="PROSITE" id="PS01031">
    <property type="entry name" value="SHSP"/>
    <property type="match status" value="1"/>
</dbReference>
<dbReference type="PANTHER" id="PTHR47062">
    <property type="match status" value="1"/>
</dbReference>
<evidence type="ECO:0000259" key="4">
    <source>
        <dbReference type="PROSITE" id="PS01031"/>
    </source>
</evidence>
<dbReference type="PANTHER" id="PTHR47062:SF1">
    <property type="entry name" value="SMALL HEAT SHOCK PROTEIN IBPA"/>
    <property type="match status" value="1"/>
</dbReference>
<accession>A0ABR6R6V7</accession>
<dbReference type="Proteomes" id="UP000526625">
    <property type="component" value="Unassembled WGS sequence"/>
</dbReference>
<reference evidence="5 6" key="1">
    <citation type="submission" date="2020-08" db="EMBL/GenBank/DDBJ databases">
        <title>Genomic Encyclopedia of Type Strains, Phase IV (KMG-V): Genome sequencing to study the core and pangenomes of soil and plant-associated prokaryotes.</title>
        <authorList>
            <person name="Whitman W."/>
        </authorList>
    </citation>
    <scope>NUCLEOTIDE SEQUENCE [LARGE SCALE GENOMIC DNA]</scope>
    <source>
        <strain evidence="5 6">SEMIA 4059</strain>
    </source>
</reference>
<comment type="similarity">
    <text evidence="2 3">Belongs to the small heat shock protein (HSP20) family.</text>
</comment>
<dbReference type="EMBL" id="JACHBF010000022">
    <property type="protein sequence ID" value="MBB6494912.1"/>
    <property type="molecule type" value="Genomic_DNA"/>
</dbReference>
<dbReference type="InterPro" id="IPR008978">
    <property type="entry name" value="HSP20-like_chaperone"/>
</dbReference>